<organism evidence="8 9">
    <name type="scientific">Neobacillus novalis</name>
    <dbReference type="NCBI Taxonomy" id="220687"/>
    <lineage>
        <taxon>Bacteria</taxon>
        <taxon>Bacillati</taxon>
        <taxon>Bacillota</taxon>
        <taxon>Bacilli</taxon>
        <taxon>Bacillales</taxon>
        <taxon>Bacillaceae</taxon>
        <taxon>Neobacillus</taxon>
    </lineage>
</organism>
<dbReference type="GO" id="GO:0016836">
    <property type="term" value="F:hydro-lyase activity"/>
    <property type="evidence" value="ECO:0007669"/>
    <property type="project" value="UniProtKB-UniRule"/>
</dbReference>
<reference evidence="8" key="1">
    <citation type="submission" date="2023-05" db="EMBL/GenBank/DDBJ databases">
        <title>Comparative genomics of Bacillaceae isolates and their secondary metabolite potential.</title>
        <authorList>
            <person name="Song L."/>
            <person name="Nielsen L.J."/>
            <person name="Mohite O."/>
            <person name="Xu X."/>
            <person name="Weber T."/>
            <person name="Kovacs A.T."/>
        </authorList>
    </citation>
    <scope>NUCLEOTIDE SEQUENCE</scope>
    <source>
        <strain evidence="8">XLM17</strain>
    </source>
</reference>
<dbReference type="GO" id="GO:0036088">
    <property type="term" value="P:D-serine catabolic process"/>
    <property type="evidence" value="ECO:0007669"/>
    <property type="project" value="TreeGrafter"/>
</dbReference>
<protein>
    <recommendedName>
        <fullName evidence="6">Probable D-serine dehydratase</fullName>
        <ecNumber evidence="6">4.3.1.18</ecNumber>
    </recommendedName>
    <alternativeName>
        <fullName evidence="6">D-serine deaminase</fullName>
        <shortName evidence="6">DSD</shortName>
    </alternativeName>
</protein>
<evidence type="ECO:0000256" key="4">
    <source>
        <dbReference type="ARBA" id="ARBA00050422"/>
    </source>
</evidence>
<dbReference type="GO" id="GO:0009097">
    <property type="term" value="P:isoleucine biosynthetic process"/>
    <property type="evidence" value="ECO:0007669"/>
    <property type="project" value="TreeGrafter"/>
</dbReference>
<dbReference type="CDD" id="cd06447">
    <property type="entry name" value="D-Ser-dehyd"/>
    <property type="match status" value="1"/>
</dbReference>
<evidence type="ECO:0000313" key="9">
    <source>
        <dbReference type="Proteomes" id="UP001178288"/>
    </source>
</evidence>
<evidence type="ECO:0000313" key="8">
    <source>
        <dbReference type="EMBL" id="WHY88766.1"/>
    </source>
</evidence>
<evidence type="ECO:0000256" key="5">
    <source>
        <dbReference type="ARBA" id="ARBA00061269"/>
    </source>
</evidence>
<evidence type="ECO:0000256" key="6">
    <source>
        <dbReference type="HAMAP-Rule" id="MF_01030"/>
    </source>
</evidence>
<keyword evidence="2 6" id="KW-0663">Pyridoxal phosphate</keyword>
<evidence type="ECO:0000256" key="1">
    <source>
        <dbReference type="ARBA" id="ARBA00001933"/>
    </source>
</evidence>
<accession>A0AA95SJJ0</accession>
<dbReference type="KEGG" id="nnv:QNH39_13415"/>
<dbReference type="Proteomes" id="UP001178288">
    <property type="component" value="Chromosome"/>
</dbReference>
<dbReference type="NCBIfam" id="TIGR02035">
    <property type="entry name" value="D_Ser_am_lyase"/>
    <property type="match status" value="1"/>
</dbReference>
<feature type="domain" description="Tryptophan synthase beta chain-like PALP" evidence="7">
    <location>
        <begin position="75"/>
        <end position="396"/>
    </location>
</feature>
<dbReference type="NCBIfam" id="NF002823">
    <property type="entry name" value="PRK02991.1"/>
    <property type="match status" value="1"/>
</dbReference>
<dbReference type="PANTHER" id="PTHR48078">
    <property type="entry name" value="THREONINE DEHYDRATASE, MITOCHONDRIAL-RELATED"/>
    <property type="match status" value="1"/>
</dbReference>
<dbReference type="PROSITE" id="PS00165">
    <property type="entry name" value="DEHYDRATASE_SER_THR"/>
    <property type="match status" value="1"/>
</dbReference>
<gene>
    <name evidence="6" type="primary">dsdA</name>
    <name evidence="8" type="ORF">QNH39_13415</name>
</gene>
<dbReference type="SUPFAM" id="SSF53686">
    <property type="entry name" value="Tryptophan synthase beta subunit-like PLP-dependent enzymes"/>
    <property type="match status" value="1"/>
</dbReference>
<dbReference type="InterPro" id="IPR050147">
    <property type="entry name" value="Ser/Thr_Dehydratase"/>
</dbReference>
<dbReference type="EMBL" id="CP126114">
    <property type="protein sequence ID" value="WHY88766.1"/>
    <property type="molecule type" value="Genomic_DNA"/>
</dbReference>
<dbReference type="RefSeq" id="WP_066087169.1">
    <property type="nucleotide sequence ID" value="NZ_CP126114.1"/>
</dbReference>
<dbReference type="HAMAP" id="MF_01030">
    <property type="entry name" value="D_Ser_dehydrat"/>
    <property type="match status" value="1"/>
</dbReference>
<dbReference type="GO" id="GO:0008721">
    <property type="term" value="F:D-serine ammonia-lyase activity"/>
    <property type="evidence" value="ECO:0007669"/>
    <property type="project" value="UniProtKB-EC"/>
</dbReference>
<evidence type="ECO:0000256" key="3">
    <source>
        <dbReference type="ARBA" id="ARBA00023239"/>
    </source>
</evidence>
<dbReference type="InterPro" id="IPR036052">
    <property type="entry name" value="TrpB-like_PALP_sf"/>
</dbReference>
<keyword evidence="9" id="KW-1185">Reference proteome</keyword>
<evidence type="ECO:0000259" key="7">
    <source>
        <dbReference type="Pfam" id="PF00291"/>
    </source>
</evidence>
<evidence type="ECO:0000256" key="2">
    <source>
        <dbReference type="ARBA" id="ARBA00022898"/>
    </source>
</evidence>
<sequence>MEKTDIQSWLEDQNLSLLENILSLEEVFWSNPKLEKFQNGIEKSLLSEEDVAGAEERLKRFAPYIAKAFPETSVSKGIIESPLLKIPTMKEKLELDYGGPIVGELLLKCDSHLPISGSIKARGGIYEILKHAEELALENQLLSIHDDYSILASEKFHTFFSHYSIAVGSTGNLGLSIGIISAKLGFKVTVHMSADAKQWKKDLLRSKNVHVIEYDADYSKAVEEGRIQAEADPRCYFVDDENSRDLFLGYAVAASRLKRQLVELAITVDENHPLFVYLPCGVGGGPGGVAFGLKLMFQDHVHCFFAEPTHSPCMLLGLMTGLHEQISVQDLGIDNVTDADGLAVGRPSGFVGRTVEPFLSGNYTVSDDCLYKLLKDLVDTEDIYLEPSALAGMIGPVKLSKEGSDYLQKYDLVNKTGNGTHIVWATGGGMVPKAMMNQYYQKGIVNSW</sequence>
<proteinExistence type="inferred from homology"/>
<dbReference type="FunFam" id="3.40.50.1100:FF:000018">
    <property type="entry name" value="D-serine dehydratase"/>
    <property type="match status" value="1"/>
</dbReference>
<name>A0AA95SJJ0_9BACI</name>
<dbReference type="PANTHER" id="PTHR48078:SF9">
    <property type="entry name" value="D-SERINE DEHYDRATASE"/>
    <property type="match status" value="1"/>
</dbReference>
<dbReference type="Gene3D" id="3.40.50.1100">
    <property type="match status" value="2"/>
</dbReference>
<dbReference type="InterPro" id="IPR011780">
    <property type="entry name" value="D_Ser_am_lyase"/>
</dbReference>
<dbReference type="AlphaFoldDB" id="A0AA95SJJ0"/>
<comment type="cofactor">
    <cofactor evidence="1 6">
        <name>pyridoxal 5'-phosphate</name>
        <dbReference type="ChEBI" id="CHEBI:597326"/>
    </cofactor>
</comment>
<comment type="catalytic activity">
    <reaction evidence="4 6">
        <text>D-serine = pyruvate + NH4(+)</text>
        <dbReference type="Rhea" id="RHEA:13977"/>
        <dbReference type="ChEBI" id="CHEBI:15361"/>
        <dbReference type="ChEBI" id="CHEBI:28938"/>
        <dbReference type="ChEBI" id="CHEBI:35247"/>
        <dbReference type="EC" id="4.3.1.18"/>
    </reaction>
</comment>
<feature type="modified residue" description="N6-(pyridoxal phosphate)lysine" evidence="6">
    <location>
        <position position="120"/>
    </location>
</feature>
<dbReference type="InterPro" id="IPR001926">
    <property type="entry name" value="TrpB-like_PALP"/>
</dbReference>
<dbReference type="EC" id="4.3.1.18" evidence="6"/>
<dbReference type="InterPro" id="IPR000634">
    <property type="entry name" value="Ser/Thr_deHydtase_PyrdxlP-BS"/>
</dbReference>
<dbReference type="GO" id="GO:0030170">
    <property type="term" value="F:pyridoxal phosphate binding"/>
    <property type="evidence" value="ECO:0007669"/>
    <property type="project" value="InterPro"/>
</dbReference>
<dbReference type="Pfam" id="PF00291">
    <property type="entry name" value="PALP"/>
    <property type="match status" value="1"/>
</dbReference>
<comment type="similarity">
    <text evidence="5 6">Belongs to the serine/threonine dehydratase family. DsdA subfamily.</text>
</comment>
<keyword evidence="3 6" id="KW-0456">Lyase</keyword>